<sequence>MTTTLKQTFLELTGKYTGNNQLQEDLWKEIETNYSEENRYYHNLHHLEYLLIKLTAVKEQVNDWDTLLFSLYYHDIIYNATSSDNEEKSAECAAKKLRLLGLETDKCVAQILATKGHTVSPDNDTNLFTDADLSILGESWELYQEYFQKIRKEYATYPDMIYNPGRKKVLQHFLNMERLFKTKAFFDKYESNAKDNLSGELKMLG</sequence>
<accession>A0A6N8JAQ9</accession>
<dbReference type="Gene3D" id="1.10.3210.10">
    <property type="entry name" value="Hypothetical protein af1432"/>
    <property type="match status" value="1"/>
</dbReference>
<comment type="caution">
    <text evidence="1">The sequence shown here is derived from an EMBL/GenBank/DDBJ whole genome shotgun (WGS) entry which is preliminary data.</text>
</comment>
<dbReference type="PANTHER" id="PTHR21174">
    <property type="match status" value="1"/>
</dbReference>
<dbReference type="InterPro" id="IPR009218">
    <property type="entry name" value="HD_phosphohydro"/>
</dbReference>
<dbReference type="PIRSF" id="PIRSF035170">
    <property type="entry name" value="HD_phosphohydro"/>
    <property type="match status" value="1"/>
</dbReference>
<dbReference type="OrthoDB" id="9808993at2"/>
<keyword evidence="2" id="KW-1185">Reference proteome</keyword>
<dbReference type="EMBL" id="WRXO01000004">
    <property type="protein sequence ID" value="MVT42233.1"/>
    <property type="molecule type" value="Genomic_DNA"/>
</dbReference>
<name>A0A6N8JAQ9_9BACT</name>
<dbReference type="PANTHER" id="PTHR21174:SF0">
    <property type="entry name" value="HD PHOSPHOHYDROLASE FAMILY PROTEIN-RELATED"/>
    <property type="match status" value="1"/>
</dbReference>
<proteinExistence type="predicted"/>
<evidence type="ECO:0000313" key="1">
    <source>
        <dbReference type="EMBL" id="MVT42233.1"/>
    </source>
</evidence>
<evidence type="ECO:0008006" key="3">
    <source>
        <dbReference type="Google" id="ProtNLM"/>
    </source>
</evidence>
<dbReference type="SUPFAM" id="SSF109604">
    <property type="entry name" value="HD-domain/PDEase-like"/>
    <property type="match status" value="1"/>
</dbReference>
<dbReference type="RefSeq" id="WP_157300860.1">
    <property type="nucleotide sequence ID" value="NZ_BAAAZB010000005.1"/>
</dbReference>
<dbReference type="Proteomes" id="UP000468388">
    <property type="component" value="Unassembled WGS sequence"/>
</dbReference>
<dbReference type="AlphaFoldDB" id="A0A6N8JAQ9"/>
<evidence type="ECO:0000313" key="2">
    <source>
        <dbReference type="Proteomes" id="UP000468388"/>
    </source>
</evidence>
<protein>
    <recommendedName>
        <fullName evidence="3">Metal-dependent HD superfamily phosphohydrolase</fullName>
    </recommendedName>
</protein>
<reference evidence="1 2" key="1">
    <citation type="submission" date="2019-12" db="EMBL/GenBank/DDBJ databases">
        <title>The draft genomic sequence of strain Chitinophaga oryziterrae JCM 16595.</title>
        <authorList>
            <person name="Zhang X."/>
        </authorList>
    </citation>
    <scope>NUCLEOTIDE SEQUENCE [LARGE SCALE GENOMIC DNA]</scope>
    <source>
        <strain evidence="1 2">JCM 16595</strain>
    </source>
</reference>
<gene>
    <name evidence="1" type="ORF">GO495_16705</name>
</gene>
<organism evidence="1 2">
    <name type="scientific">Chitinophaga oryziterrae</name>
    <dbReference type="NCBI Taxonomy" id="1031224"/>
    <lineage>
        <taxon>Bacteria</taxon>
        <taxon>Pseudomonadati</taxon>
        <taxon>Bacteroidota</taxon>
        <taxon>Chitinophagia</taxon>
        <taxon>Chitinophagales</taxon>
        <taxon>Chitinophagaceae</taxon>
        <taxon>Chitinophaga</taxon>
    </lineage>
</organism>